<dbReference type="AlphaFoldDB" id="A0A9N9MM77"/>
<proteinExistence type="predicted"/>
<evidence type="ECO:0000256" key="3">
    <source>
        <dbReference type="SAM" id="SignalP"/>
    </source>
</evidence>
<dbReference type="EMBL" id="OU892279">
    <property type="protein sequence ID" value="CAG9765948.1"/>
    <property type="molecule type" value="Genomic_DNA"/>
</dbReference>
<reference evidence="5" key="1">
    <citation type="submission" date="2022-01" db="EMBL/GenBank/DDBJ databases">
        <authorList>
            <person name="King R."/>
        </authorList>
    </citation>
    <scope>NUCLEOTIDE SEQUENCE</scope>
</reference>
<keyword evidence="6" id="KW-1185">Reference proteome</keyword>
<dbReference type="InterPro" id="IPR002919">
    <property type="entry name" value="TIL_dom"/>
</dbReference>
<dbReference type="InterPro" id="IPR036084">
    <property type="entry name" value="Ser_inhib-like_sf"/>
</dbReference>
<sequence length="85" mass="9636">MNFFLPLVCVFLINYATASEIKCGPNEYLNTCASYCDEVPTCQNPYPIRDPNIACPAVCVERCTCIRGYIMNNGKCIRRERCPKC</sequence>
<dbReference type="InterPro" id="IPR051368">
    <property type="entry name" value="SerProtInhib-TIL_Domain"/>
</dbReference>
<dbReference type="PANTHER" id="PTHR23259:SF70">
    <property type="entry name" value="ACCESSORY GLAND PROTEIN ACP62F-RELATED"/>
    <property type="match status" value="1"/>
</dbReference>
<dbReference type="PANTHER" id="PTHR23259">
    <property type="entry name" value="RIDDLE"/>
    <property type="match status" value="1"/>
</dbReference>
<dbReference type="Proteomes" id="UP001152799">
    <property type="component" value="Chromosome 3"/>
</dbReference>
<gene>
    <name evidence="5" type="ORF">CEUTPL_LOCUS6543</name>
</gene>
<organism evidence="5 6">
    <name type="scientific">Ceutorhynchus assimilis</name>
    <name type="common">cabbage seed weevil</name>
    <dbReference type="NCBI Taxonomy" id="467358"/>
    <lineage>
        <taxon>Eukaryota</taxon>
        <taxon>Metazoa</taxon>
        <taxon>Ecdysozoa</taxon>
        <taxon>Arthropoda</taxon>
        <taxon>Hexapoda</taxon>
        <taxon>Insecta</taxon>
        <taxon>Pterygota</taxon>
        <taxon>Neoptera</taxon>
        <taxon>Endopterygota</taxon>
        <taxon>Coleoptera</taxon>
        <taxon>Polyphaga</taxon>
        <taxon>Cucujiformia</taxon>
        <taxon>Curculionidae</taxon>
        <taxon>Ceutorhynchinae</taxon>
        <taxon>Ceutorhynchus</taxon>
    </lineage>
</organism>
<dbReference type="GO" id="GO:0030414">
    <property type="term" value="F:peptidase inhibitor activity"/>
    <property type="evidence" value="ECO:0007669"/>
    <property type="project" value="UniProtKB-KW"/>
</dbReference>
<feature type="chain" id="PRO_5040365042" description="TIL domain-containing protein" evidence="3">
    <location>
        <begin position="19"/>
        <end position="85"/>
    </location>
</feature>
<accession>A0A9N9MM77</accession>
<evidence type="ECO:0000256" key="1">
    <source>
        <dbReference type="ARBA" id="ARBA00022690"/>
    </source>
</evidence>
<evidence type="ECO:0000259" key="4">
    <source>
        <dbReference type="Pfam" id="PF01826"/>
    </source>
</evidence>
<dbReference type="Pfam" id="PF01826">
    <property type="entry name" value="TIL"/>
    <property type="match status" value="1"/>
</dbReference>
<feature type="domain" description="TIL" evidence="4">
    <location>
        <begin position="23"/>
        <end position="82"/>
    </location>
</feature>
<dbReference type="OrthoDB" id="6781148at2759"/>
<keyword evidence="3" id="KW-0732">Signal</keyword>
<name>A0A9N9MM77_9CUCU</name>
<keyword evidence="2" id="KW-1015">Disulfide bond</keyword>
<feature type="signal peptide" evidence="3">
    <location>
        <begin position="1"/>
        <end position="18"/>
    </location>
</feature>
<dbReference type="Gene3D" id="2.10.25.10">
    <property type="entry name" value="Laminin"/>
    <property type="match status" value="1"/>
</dbReference>
<dbReference type="SUPFAM" id="SSF57567">
    <property type="entry name" value="Serine protease inhibitors"/>
    <property type="match status" value="1"/>
</dbReference>
<dbReference type="CDD" id="cd19941">
    <property type="entry name" value="TIL"/>
    <property type="match status" value="1"/>
</dbReference>
<evidence type="ECO:0000313" key="6">
    <source>
        <dbReference type="Proteomes" id="UP001152799"/>
    </source>
</evidence>
<keyword evidence="1" id="KW-0646">Protease inhibitor</keyword>
<protein>
    <recommendedName>
        <fullName evidence="4">TIL domain-containing protein</fullName>
    </recommendedName>
</protein>
<evidence type="ECO:0000256" key="2">
    <source>
        <dbReference type="ARBA" id="ARBA00023157"/>
    </source>
</evidence>
<evidence type="ECO:0000313" key="5">
    <source>
        <dbReference type="EMBL" id="CAG9765948.1"/>
    </source>
</evidence>